<organism evidence="1 2">
    <name type="scientific">Colocasia esculenta</name>
    <name type="common">Wild taro</name>
    <name type="synonym">Arum esculentum</name>
    <dbReference type="NCBI Taxonomy" id="4460"/>
    <lineage>
        <taxon>Eukaryota</taxon>
        <taxon>Viridiplantae</taxon>
        <taxon>Streptophyta</taxon>
        <taxon>Embryophyta</taxon>
        <taxon>Tracheophyta</taxon>
        <taxon>Spermatophyta</taxon>
        <taxon>Magnoliopsida</taxon>
        <taxon>Liliopsida</taxon>
        <taxon>Araceae</taxon>
        <taxon>Aroideae</taxon>
        <taxon>Colocasieae</taxon>
        <taxon>Colocasia</taxon>
    </lineage>
</organism>
<accession>A0A843T7E3</accession>
<name>A0A843T7E3_COLES</name>
<sequence>TPDRSREIISYKELKPVRPEVKLLHHLVVFNDVKLEVVMRNQWSLMGPGKSDEHPLYEELTVVMRNQ</sequence>
<gene>
    <name evidence="1" type="ORF">Taro_000550</name>
</gene>
<dbReference type="EMBL" id="NMUH01000010">
    <property type="protein sequence ID" value="MQL68252.1"/>
    <property type="molecule type" value="Genomic_DNA"/>
</dbReference>
<evidence type="ECO:0000313" key="1">
    <source>
        <dbReference type="EMBL" id="MQL68252.1"/>
    </source>
</evidence>
<feature type="non-terminal residue" evidence="1">
    <location>
        <position position="67"/>
    </location>
</feature>
<proteinExistence type="predicted"/>
<evidence type="ECO:0000313" key="2">
    <source>
        <dbReference type="Proteomes" id="UP000652761"/>
    </source>
</evidence>
<dbReference type="Proteomes" id="UP000652761">
    <property type="component" value="Unassembled WGS sequence"/>
</dbReference>
<dbReference type="AlphaFoldDB" id="A0A843T7E3"/>
<keyword evidence="2" id="KW-1185">Reference proteome</keyword>
<protein>
    <submittedName>
        <fullName evidence="1">Uncharacterized protein</fullName>
    </submittedName>
</protein>
<reference evidence="1" key="1">
    <citation type="submission" date="2017-07" db="EMBL/GenBank/DDBJ databases">
        <title>Taro Niue Genome Assembly and Annotation.</title>
        <authorList>
            <person name="Atibalentja N."/>
            <person name="Keating K."/>
            <person name="Fields C.J."/>
        </authorList>
    </citation>
    <scope>NUCLEOTIDE SEQUENCE</scope>
    <source>
        <strain evidence="1">Niue_2</strain>
        <tissue evidence="1">Leaf</tissue>
    </source>
</reference>
<comment type="caution">
    <text evidence="1">The sequence shown here is derived from an EMBL/GenBank/DDBJ whole genome shotgun (WGS) entry which is preliminary data.</text>
</comment>